<sequence length="418" mass="47128">MSVPLMLACNTLQHALATWVFGFTAADSIARPALLPLLFLLTLRTLPLNDAIPHPVVHGLVNFNTVGVFFQYLDCACISRWSYSAGGPTSGRGGQRNLRSEPKQDNTRRTTASWGDVLARLRFGTSLVTTWRAAGTSWEVRGTPWFEQVPSRGRFLIETVLYLAFDLLILDALSLLKGGGVEENALNFAWDRVRLLSRLQQISGDEIILRLKALLGFWLGTYYSIRAMHRILAIVGVMTGTKDVHRWPAIFGPLSQTYTLRRFWGIFWHQTLRQKSGSPAYYITYSVLGLSKRTTIARYLHLLLTFITSAVIHLLAEEYPWGIDWDRSGTMRFFVTQAFGILLEDLVQTAFALGGSHEPRSRWWSKAVGWVWVALFTFWSSPSHFYPRLQVLDSSNGGVPPISVLRPLIDRLATHSAK</sequence>
<dbReference type="STRING" id="41047.A0A397H6U7"/>
<comment type="subcellular location">
    <subcellularLocation>
        <location evidence="1">Membrane</location>
        <topology evidence="1">Multi-pass membrane protein</topology>
    </subcellularLocation>
</comment>
<comment type="similarity">
    <text evidence="3">Belongs to the wax synthase family.</text>
</comment>
<accession>A0A397H6U7</accession>
<dbReference type="PANTHER" id="PTHR31595">
    <property type="entry name" value="LONG-CHAIN-ALCOHOL O-FATTY-ACYLTRANSFERASE 3-RELATED"/>
    <property type="match status" value="1"/>
</dbReference>
<proteinExistence type="inferred from homology"/>
<evidence type="ECO:0000313" key="10">
    <source>
        <dbReference type="EMBL" id="RHZ57414.1"/>
    </source>
</evidence>
<name>A0A397H6U7_ASPTH</name>
<dbReference type="InterPro" id="IPR032805">
    <property type="entry name" value="Wax_synthase_dom"/>
</dbReference>
<reference evidence="10" key="1">
    <citation type="submission" date="2018-08" db="EMBL/GenBank/DDBJ databases">
        <title>Draft genome sequence of azole-resistant Aspergillus thermomutatus (Neosartorya pseudofischeri) strain HMR AF 39, isolated from a human nasal aspirate.</title>
        <authorList>
            <person name="Parent-Michaud M."/>
            <person name="Dufresne P.J."/>
            <person name="Fournier E."/>
            <person name="Martineau C."/>
            <person name="Moreira S."/>
            <person name="Perkins V."/>
            <person name="De Repentigny L."/>
            <person name="Dufresne S.F."/>
        </authorList>
    </citation>
    <scope>NUCLEOTIDE SEQUENCE [LARGE SCALE GENOMIC DNA]</scope>
    <source>
        <strain evidence="10">HMR AF 39</strain>
    </source>
</reference>
<comment type="caution">
    <text evidence="10">The sequence shown here is derived from an EMBL/GenBank/DDBJ whole genome shotgun (WGS) entry which is preliminary data.</text>
</comment>
<dbReference type="PANTHER" id="PTHR31595:SF57">
    <property type="entry name" value="OS04G0481900 PROTEIN"/>
    <property type="match status" value="1"/>
</dbReference>
<evidence type="ECO:0000256" key="1">
    <source>
        <dbReference type="ARBA" id="ARBA00004141"/>
    </source>
</evidence>
<evidence type="ECO:0000256" key="4">
    <source>
        <dbReference type="ARBA" id="ARBA00022679"/>
    </source>
</evidence>
<keyword evidence="6" id="KW-1133">Transmembrane helix</keyword>
<dbReference type="InterPro" id="IPR044851">
    <property type="entry name" value="Wax_synthase"/>
</dbReference>
<gene>
    <name evidence="10" type="ORF">CDV56_107895</name>
</gene>
<dbReference type="Proteomes" id="UP000215305">
    <property type="component" value="Unassembled WGS sequence"/>
</dbReference>
<keyword evidence="7" id="KW-0472">Membrane</keyword>
<keyword evidence="5" id="KW-0812">Transmembrane</keyword>
<dbReference type="OrthoDB" id="1077582at2759"/>
<dbReference type="Pfam" id="PF13813">
    <property type="entry name" value="MBOAT_2"/>
    <property type="match status" value="1"/>
</dbReference>
<feature type="domain" description="Wax synthase" evidence="9">
    <location>
        <begin position="247"/>
        <end position="335"/>
    </location>
</feature>
<dbReference type="GO" id="GO:0016020">
    <property type="term" value="C:membrane"/>
    <property type="evidence" value="ECO:0007669"/>
    <property type="project" value="UniProtKB-SubCell"/>
</dbReference>
<evidence type="ECO:0000256" key="8">
    <source>
        <dbReference type="SAM" id="MobiDB-lite"/>
    </source>
</evidence>
<dbReference type="EMBL" id="NKHU02000079">
    <property type="protein sequence ID" value="RHZ57414.1"/>
    <property type="molecule type" value="Genomic_DNA"/>
</dbReference>
<dbReference type="GeneID" id="38129869"/>
<dbReference type="GO" id="GO:0008374">
    <property type="term" value="F:O-acyltransferase activity"/>
    <property type="evidence" value="ECO:0007669"/>
    <property type="project" value="InterPro"/>
</dbReference>
<dbReference type="RefSeq" id="XP_026615046.1">
    <property type="nucleotide sequence ID" value="XM_026761514.1"/>
</dbReference>
<evidence type="ECO:0000256" key="2">
    <source>
        <dbReference type="ARBA" id="ARBA00005179"/>
    </source>
</evidence>
<dbReference type="GO" id="GO:0006629">
    <property type="term" value="P:lipid metabolic process"/>
    <property type="evidence" value="ECO:0007669"/>
    <property type="project" value="InterPro"/>
</dbReference>
<feature type="region of interest" description="Disordered" evidence="8">
    <location>
        <begin position="87"/>
        <end position="110"/>
    </location>
</feature>
<organism evidence="10 11">
    <name type="scientific">Aspergillus thermomutatus</name>
    <name type="common">Neosartorya pseudofischeri</name>
    <dbReference type="NCBI Taxonomy" id="41047"/>
    <lineage>
        <taxon>Eukaryota</taxon>
        <taxon>Fungi</taxon>
        <taxon>Dikarya</taxon>
        <taxon>Ascomycota</taxon>
        <taxon>Pezizomycotina</taxon>
        <taxon>Eurotiomycetes</taxon>
        <taxon>Eurotiomycetidae</taxon>
        <taxon>Eurotiales</taxon>
        <taxon>Aspergillaceae</taxon>
        <taxon>Aspergillus</taxon>
        <taxon>Aspergillus subgen. Fumigati</taxon>
    </lineage>
</organism>
<evidence type="ECO:0000259" key="9">
    <source>
        <dbReference type="Pfam" id="PF13813"/>
    </source>
</evidence>
<evidence type="ECO:0000313" key="11">
    <source>
        <dbReference type="Proteomes" id="UP000215305"/>
    </source>
</evidence>
<feature type="compositionally biased region" description="Basic and acidic residues" evidence="8">
    <location>
        <begin position="98"/>
        <end position="108"/>
    </location>
</feature>
<keyword evidence="11" id="KW-1185">Reference proteome</keyword>
<keyword evidence="4" id="KW-0808">Transferase</keyword>
<comment type="pathway">
    <text evidence="2">Secondary metabolite biosynthesis.</text>
</comment>
<evidence type="ECO:0000256" key="5">
    <source>
        <dbReference type="ARBA" id="ARBA00022692"/>
    </source>
</evidence>
<evidence type="ECO:0000256" key="3">
    <source>
        <dbReference type="ARBA" id="ARBA00007282"/>
    </source>
</evidence>
<protein>
    <recommendedName>
        <fullName evidence="9">Wax synthase domain-containing protein</fullName>
    </recommendedName>
</protein>
<dbReference type="AlphaFoldDB" id="A0A397H6U7"/>
<evidence type="ECO:0000256" key="7">
    <source>
        <dbReference type="ARBA" id="ARBA00023136"/>
    </source>
</evidence>
<evidence type="ECO:0000256" key="6">
    <source>
        <dbReference type="ARBA" id="ARBA00022989"/>
    </source>
</evidence>
<dbReference type="VEuPathDB" id="FungiDB:CDV56_107895"/>